<feature type="compositionally biased region" description="Basic and acidic residues" evidence="3">
    <location>
        <begin position="187"/>
        <end position="203"/>
    </location>
</feature>
<evidence type="ECO:0000313" key="5">
    <source>
        <dbReference type="EMBL" id="MBE1876291.1"/>
    </source>
</evidence>
<feature type="region of interest" description="Disordered" evidence="3">
    <location>
        <begin position="187"/>
        <end position="210"/>
    </location>
</feature>
<dbReference type="PANTHER" id="PTHR10434">
    <property type="entry name" value="1-ACYL-SN-GLYCEROL-3-PHOSPHATE ACYLTRANSFERASE"/>
    <property type="match status" value="1"/>
</dbReference>
<protein>
    <submittedName>
        <fullName evidence="5">1-acyl-sn-glycerol-3-phosphate acyltransferase</fullName>
    </submittedName>
</protein>
<comment type="caution">
    <text evidence="5">The sequence shown here is derived from an EMBL/GenBank/DDBJ whole genome shotgun (WGS) entry which is preliminary data.</text>
</comment>
<evidence type="ECO:0000256" key="3">
    <source>
        <dbReference type="SAM" id="MobiDB-lite"/>
    </source>
</evidence>
<name>A0ABR9MZ77_9MICO</name>
<dbReference type="Proteomes" id="UP000625527">
    <property type="component" value="Unassembled WGS sequence"/>
</dbReference>
<dbReference type="Pfam" id="PF01553">
    <property type="entry name" value="Acyltransferase"/>
    <property type="match status" value="1"/>
</dbReference>
<accession>A0ABR9MZ77</accession>
<dbReference type="RefSeq" id="WP_192862857.1">
    <property type="nucleotide sequence ID" value="NZ_JADAQT010000083.1"/>
</dbReference>
<dbReference type="InterPro" id="IPR002123">
    <property type="entry name" value="Plipid/glycerol_acylTrfase"/>
</dbReference>
<feature type="domain" description="Phospholipid/glycerol acyltransferase" evidence="4">
    <location>
        <begin position="40"/>
        <end position="150"/>
    </location>
</feature>
<dbReference type="SMART" id="SM00563">
    <property type="entry name" value="PlsC"/>
    <property type="match status" value="1"/>
</dbReference>
<keyword evidence="2 5" id="KW-0012">Acyltransferase</keyword>
<evidence type="ECO:0000259" key="4">
    <source>
        <dbReference type="SMART" id="SM00563"/>
    </source>
</evidence>
<gene>
    <name evidence="5" type="ORF">IHE71_11290</name>
</gene>
<evidence type="ECO:0000313" key="6">
    <source>
        <dbReference type="Proteomes" id="UP000625527"/>
    </source>
</evidence>
<reference evidence="5 6" key="1">
    <citation type="submission" date="2020-10" db="EMBL/GenBank/DDBJ databases">
        <title>Myceligenerans pegani sp. nov., an endophytic actinomycete isolated from Peganum harmala L. in Xinjiang, China.</title>
        <authorList>
            <person name="Xin L."/>
        </authorList>
    </citation>
    <scope>NUCLEOTIDE SEQUENCE [LARGE SCALE GENOMIC DNA]</scope>
    <source>
        <strain evidence="5 6">TRM65318</strain>
    </source>
</reference>
<dbReference type="PANTHER" id="PTHR10434:SF9">
    <property type="entry name" value="PHOSPHOLIPID_GLYCEROL ACYLTRANSFERASE DOMAIN-CONTAINING PROTEIN"/>
    <property type="match status" value="1"/>
</dbReference>
<evidence type="ECO:0000256" key="2">
    <source>
        <dbReference type="ARBA" id="ARBA00023315"/>
    </source>
</evidence>
<dbReference type="EMBL" id="JADAQT010000083">
    <property type="protein sequence ID" value="MBE1876291.1"/>
    <property type="molecule type" value="Genomic_DNA"/>
</dbReference>
<sequence length="210" mass="22653">MARTRSSAVTRAVRRAGARLVWLFTGYRFAPSKAPDEPTIFVGAPHTSNTDFFLMLAIAWELDVRIKFLIKDSWLRGPFSGLIRALGGVAVDRGDPAGLVDQLLGGMRAGTVSHLVVTPEGTRGGGSGYWKSGFYRIAQAAGMPVTLGYVDGDRRVAGLGPSLRMTGDVRADMDRIRAFYADKSGVRPENRVEPRLRAEDPPGEHPAAAA</sequence>
<keyword evidence="6" id="KW-1185">Reference proteome</keyword>
<organism evidence="5 6">
    <name type="scientific">Myceligenerans pegani</name>
    <dbReference type="NCBI Taxonomy" id="2776917"/>
    <lineage>
        <taxon>Bacteria</taxon>
        <taxon>Bacillati</taxon>
        <taxon>Actinomycetota</taxon>
        <taxon>Actinomycetes</taxon>
        <taxon>Micrococcales</taxon>
        <taxon>Promicromonosporaceae</taxon>
        <taxon>Myceligenerans</taxon>
    </lineage>
</organism>
<keyword evidence="1" id="KW-0808">Transferase</keyword>
<dbReference type="SUPFAM" id="SSF69593">
    <property type="entry name" value="Glycerol-3-phosphate (1)-acyltransferase"/>
    <property type="match status" value="1"/>
</dbReference>
<proteinExistence type="predicted"/>
<dbReference type="GO" id="GO:0016746">
    <property type="term" value="F:acyltransferase activity"/>
    <property type="evidence" value="ECO:0007669"/>
    <property type="project" value="UniProtKB-KW"/>
</dbReference>
<evidence type="ECO:0000256" key="1">
    <source>
        <dbReference type="ARBA" id="ARBA00022679"/>
    </source>
</evidence>